<evidence type="ECO:0000256" key="7">
    <source>
        <dbReference type="ARBA" id="ARBA00022692"/>
    </source>
</evidence>
<dbReference type="RefSeq" id="WP_173200199.1">
    <property type="nucleotide sequence ID" value="NZ_JABFCX010000003.1"/>
</dbReference>
<evidence type="ECO:0000256" key="8">
    <source>
        <dbReference type="ARBA" id="ARBA00022927"/>
    </source>
</evidence>
<keyword evidence="6" id="KW-0997">Cell inner membrane</keyword>
<keyword evidence="8" id="KW-0653">Protein transport</keyword>
<evidence type="ECO:0000256" key="3">
    <source>
        <dbReference type="ARBA" id="ARBA00021563"/>
    </source>
</evidence>
<dbReference type="GO" id="GO:0005886">
    <property type="term" value="C:plasma membrane"/>
    <property type="evidence" value="ECO:0007669"/>
    <property type="project" value="UniProtKB-SubCell"/>
</dbReference>
<comment type="subcellular location">
    <subcellularLocation>
        <location evidence="1">Cell inner membrane</location>
    </subcellularLocation>
</comment>
<keyword evidence="9" id="KW-0472">Membrane</keyword>
<protein>
    <recommendedName>
        <fullName evidence="3">Type II secretion system protein N</fullName>
    </recommendedName>
    <alternativeName>
        <fullName evidence="10">General secretion pathway protein N</fullName>
    </alternativeName>
</protein>
<keyword evidence="4" id="KW-0813">Transport</keyword>
<evidence type="ECO:0000256" key="5">
    <source>
        <dbReference type="ARBA" id="ARBA00022475"/>
    </source>
</evidence>
<dbReference type="Proteomes" id="UP000536835">
    <property type="component" value="Unassembled WGS sequence"/>
</dbReference>
<evidence type="ECO:0000256" key="2">
    <source>
        <dbReference type="ARBA" id="ARBA00007208"/>
    </source>
</evidence>
<evidence type="ECO:0000256" key="6">
    <source>
        <dbReference type="ARBA" id="ARBA00022519"/>
    </source>
</evidence>
<organism evidence="11 12">
    <name type="scientific">Parvularcula mediterranea</name>
    <dbReference type="NCBI Taxonomy" id="2732508"/>
    <lineage>
        <taxon>Bacteria</taxon>
        <taxon>Pseudomonadati</taxon>
        <taxon>Pseudomonadota</taxon>
        <taxon>Alphaproteobacteria</taxon>
        <taxon>Parvularculales</taxon>
        <taxon>Parvularculaceae</taxon>
        <taxon>Parvularcula</taxon>
    </lineage>
</organism>
<keyword evidence="7" id="KW-0812">Transmembrane</keyword>
<dbReference type="InterPro" id="IPR022792">
    <property type="entry name" value="T2SS_protein-GspN"/>
</dbReference>
<sequence length="244" mass="25795">MRIAMILVGVVVFLGVLVARLPLAMVVDRIEAPVEYQSVGGTLWQGRVTGLKVKDEEVGDAEFGLRFIPLLMGRADAAVSLRGKGINGIGDVSFNGKRLVIEDATGTADLSRFGLIDVFGQSLRGSLDATIDRVALTADGCEAADLEVSTDALNRSLGVYASGGLELTGKGRCDGDVLVIPLEGGNDDLLIEAELRLEPGGRYRSVLSVVPMQPEFGQFLAGVGFRKDGPAYVTERTGTIRSAL</sequence>
<evidence type="ECO:0000256" key="10">
    <source>
        <dbReference type="ARBA" id="ARBA00030772"/>
    </source>
</evidence>
<dbReference type="GO" id="GO:0015627">
    <property type="term" value="C:type II protein secretion system complex"/>
    <property type="evidence" value="ECO:0007669"/>
    <property type="project" value="InterPro"/>
</dbReference>
<comment type="similarity">
    <text evidence="2">Belongs to the GSP N family.</text>
</comment>
<dbReference type="GO" id="GO:0015628">
    <property type="term" value="P:protein secretion by the type II secretion system"/>
    <property type="evidence" value="ECO:0007669"/>
    <property type="project" value="InterPro"/>
</dbReference>
<dbReference type="EMBL" id="JABFCX010000003">
    <property type="protein sequence ID" value="NNU17103.1"/>
    <property type="molecule type" value="Genomic_DNA"/>
</dbReference>
<evidence type="ECO:0000256" key="9">
    <source>
        <dbReference type="ARBA" id="ARBA00023136"/>
    </source>
</evidence>
<dbReference type="Pfam" id="PF01203">
    <property type="entry name" value="T2SSN"/>
    <property type="match status" value="1"/>
</dbReference>
<proteinExistence type="inferred from homology"/>
<keyword evidence="12" id="KW-1185">Reference proteome</keyword>
<evidence type="ECO:0000256" key="1">
    <source>
        <dbReference type="ARBA" id="ARBA00004533"/>
    </source>
</evidence>
<accession>A0A7Y3RN31</accession>
<keyword evidence="5" id="KW-1003">Cell membrane</keyword>
<name>A0A7Y3RN31_9PROT</name>
<evidence type="ECO:0000256" key="4">
    <source>
        <dbReference type="ARBA" id="ARBA00022448"/>
    </source>
</evidence>
<evidence type="ECO:0000313" key="12">
    <source>
        <dbReference type="Proteomes" id="UP000536835"/>
    </source>
</evidence>
<dbReference type="AlphaFoldDB" id="A0A7Y3RN31"/>
<reference evidence="11 12" key="1">
    <citation type="submission" date="2020-05" db="EMBL/GenBank/DDBJ databases">
        <title>Parvularcula mediterraneae sp. nov., isolated from polypropylene straw from shallow seawater of the seashore of Laganas in Zakynthos island, Greece.</title>
        <authorList>
            <person name="Szabo I."/>
            <person name="Al-Omari J."/>
            <person name="Rado J."/>
            <person name="Szerdahelyi G.S."/>
        </authorList>
    </citation>
    <scope>NUCLEOTIDE SEQUENCE [LARGE SCALE GENOMIC DNA]</scope>
    <source>
        <strain evidence="11 12">ZS-1/3</strain>
    </source>
</reference>
<comment type="caution">
    <text evidence="11">The sequence shown here is derived from an EMBL/GenBank/DDBJ whole genome shotgun (WGS) entry which is preliminary data.</text>
</comment>
<gene>
    <name evidence="11" type="primary">gspN</name>
    <name evidence="11" type="ORF">HK107_12300</name>
</gene>
<evidence type="ECO:0000313" key="11">
    <source>
        <dbReference type="EMBL" id="NNU17103.1"/>
    </source>
</evidence>